<dbReference type="Gene3D" id="3.40.50.10540">
    <property type="entry name" value="Crotonobetainyl-coa:carnitine coa-transferase, domain 1"/>
    <property type="match status" value="1"/>
</dbReference>
<organism evidence="1">
    <name type="scientific">marine metagenome</name>
    <dbReference type="NCBI Taxonomy" id="408172"/>
    <lineage>
        <taxon>unclassified sequences</taxon>
        <taxon>metagenomes</taxon>
        <taxon>ecological metagenomes</taxon>
    </lineage>
</organism>
<reference evidence="1" key="1">
    <citation type="submission" date="2018-05" db="EMBL/GenBank/DDBJ databases">
        <authorList>
            <person name="Lanie J.A."/>
            <person name="Ng W.-L."/>
            <person name="Kazmierczak K.M."/>
            <person name="Andrzejewski T.M."/>
            <person name="Davidsen T.M."/>
            <person name="Wayne K.J."/>
            <person name="Tettelin H."/>
            <person name="Glass J.I."/>
            <person name="Rusch D."/>
            <person name="Podicherti R."/>
            <person name="Tsui H.-C.T."/>
            <person name="Winkler M.E."/>
        </authorList>
    </citation>
    <scope>NUCLEOTIDE SEQUENCE</scope>
</reference>
<gene>
    <name evidence="1" type="ORF">METZ01_LOCUS85914</name>
</gene>
<accession>A0A381UY74</accession>
<dbReference type="InterPro" id="IPR023606">
    <property type="entry name" value="CoA-Trfase_III_dom_1_sf"/>
</dbReference>
<sequence>PVMSPALLMNDAHMLERESFIKVAHDVAGEHLVSRPSWRAKRRTELPTKSGPCFGADSDEILTELGYSEKYIEGLYEDGVTSRSLLGGR</sequence>
<proteinExistence type="predicted"/>
<protein>
    <recommendedName>
        <fullName evidence="2">Carnitine dehydratase</fullName>
    </recommendedName>
</protein>
<name>A0A381UY74_9ZZZZ</name>
<evidence type="ECO:0008006" key="2">
    <source>
        <dbReference type="Google" id="ProtNLM"/>
    </source>
</evidence>
<dbReference type="SUPFAM" id="SSF89796">
    <property type="entry name" value="CoA-transferase family III (CaiB/BaiF)"/>
    <property type="match status" value="1"/>
</dbReference>
<evidence type="ECO:0000313" key="1">
    <source>
        <dbReference type="EMBL" id="SVA33060.1"/>
    </source>
</evidence>
<dbReference type="AlphaFoldDB" id="A0A381UY74"/>
<feature type="non-terminal residue" evidence="1">
    <location>
        <position position="1"/>
    </location>
</feature>
<dbReference type="EMBL" id="UINC01007392">
    <property type="protein sequence ID" value="SVA33060.1"/>
    <property type="molecule type" value="Genomic_DNA"/>
</dbReference>